<dbReference type="AlphaFoldDB" id="A0A506U2U1"/>
<keyword evidence="3" id="KW-0378">Hydrolase</keyword>
<reference evidence="8 9" key="1">
    <citation type="submission" date="2019-06" db="EMBL/GenBank/DDBJ databases">
        <authorList>
            <person name="Li M."/>
        </authorList>
    </citation>
    <scope>NUCLEOTIDE SEQUENCE [LARGE SCALE GENOMIC DNA]</scope>
    <source>
        <strain evidence="8 9">BGMRC2036</strain>
    </source>
</reference>
<dbReference type="Gene3D" id="3.40.50.200">
    <property type="entry name" value="Peptidase S8/S53 domain"/>
    <property type="match status" value="1"/>
</dbReference>
<evidence type="ECO:0000256" key="3">
    <source>
        <dbReference type="ARBA" id="ARBA00022801"/>
    </source>
</evidence>
<dbReference type="Proteomes" id="UP000318801">
    <property type="component" value="Unassembled WGS sequence"/>
</dbReference>
<dbReference type="PRINTS" id="PR00723">
    <property type="entry name" value="SUBTILISIN"/>
</dbReference>
<dbReference type="Pfam" id="PF00082">
    <property type="entry name" value="Peptidase_S8"/>
    <property type="match status" value="1"/>
</dbReference>
<dbReference type="InterPro" id="IPR015500">
    <property type="entry name" value="Peptidase_S8_subtilisin-rel"/>
</dbReference>
<name>A0A506U2U1_9HYPH</name>
<sequence length="459" mass="48289">MHRSFSRSSRWKEARRGNWPLSILLTSLLLALPVQALAQSEAANGTGAVKTGSHPATDAIGQALRKALSYGDTSFLASVVENTRLTPKRTKLIESEAIALRPEMADKITHAIRSAQLLSSLYPAASIAPVLSAPLVSSNTQLPYPGGVKGVDESTLSEFERNYSLSAMGAATARELGFTGKGVVVGVIDSGFDMSPDGTVHPEFTGRIDSRSTSFLNWVDINMSYQTLSAAEIEEGLQQGPTDTQAVDEHGTHVTGIIAAGDNGFGMEGVAPDATILSVQAIASASGRVTLDSTSRTSVRLSDLQTCGLYALAGAGCTLAQYFEPTISAERYLAQFSDVSVVNMSFGPSVRLLAKSWDIAPTVQPYYQEEAKALRANLDAGQVLVVSAGNDGKWAPVAAENPTGIGLYPFISPANEDATNSSGNLIYNDYGTGLDFSFLSADALAEAEAADGIARGRIV</sequence>
<dbReference type="InterPro" id="IPR036852">
    <property type="entry name" value="Peptidase_S8/S53_dom_sf"/>
</dbReference>
<dbReference type="SUPFAM" id="SSF52743">
    <property type="entry name" value="Subtilisin-like"/>
    <property type="match status" value="1"/>
</dbReference>
<dbReference type="InterPro" id="IPR022398">
    <property type="entry name" value="Peptidase_S8_His-AS"/>
</dbReference>
<dbReference type="GO" id="GO:0006508">
    <property type="term" value="P:proteolysis"/>
    <property type="evidence" value="ECO:0007669"/>
    <property type="project" value="UniProtKB-KW"/>
</dbReference>
<dbReference type="OrthoDB" id="9804931at2"/>
<protein>
    <submittedName>
        <fullName evidence="8">Autotransporter outer membrane beta-barrel domain-containing protein</fullName>
    </submittedName>
</protein>
<keyword evidence="2" id="KW-0645">Protease</keyword>
<proteinExistence type="inferred from homology"/>
<evidence type="ECO:0000256" key="1">
    <source>
        <dbReference type="ARBA" id="ARBA00011073"/>
    </source>
</evidence>
<evidence type="ECO:0000256" key="5">
    <source>
        <dbReference type="PROSITE-ProRule" id="PRU01240"/>
    </source>
</evidence>
<gene>
    <name evidence="8" type="ORF">FJU08_19785</name>
</gene>
<feature type="non-terminal residue" evidence="8">
    <location>
        <position position="459"/>
    </location>
</feature>
<keyword evidence="4" id="KW-0720">Serine protease</keyword>
<dbReference type="PANTHER" id="PTHR43806:SF11">
    <property type="entry name" value="CEREVISIN-RELATED"/>
    <property type="match status" value="1"/>
</dbReference>
<dbReference type="GO" id="GO:0004252">
    <property type="term" value="F:serine-type endopeptidase activity"/>
    <property type="evidence" value="ECO:0007669"/>
    <property type="project" value="InterPro"/>
</dbReference>
<evidence type="ECO:0000313" key="9">
    <source>
        <dbReference type="Proteomes" id="UP000318801"/>
    </source>
</evidence>
<dbReference type="InterPro" id="IPR000209">
    <property type="entry name" value="Peptidase_S8/S53_dom"/>
</dbReference>
<dbReference type="InterPro" id="IPR050131">
    <property type="entry name" value="Peptidase_S8_subtilisin-like"/>
</dbReference>
<feature type="domain" description="Peptidase S8/S53" evidence="7">
    <location>
        <begin position="180"/>
        <end position="397"/>
    </location>
</feature>
<comment type="similarity">
    <text evidence="1 5">Belongs to the peptidase S8 family.</text>
</comment>
<dbReference type="PROSITE" id="PS51892">
    <property type="entry name" value="SUBTILASE"/>
    <property type="match status" value="1"/>
</dbReference>
<evidence type="ECO:0000256" key="2">
    <source>
        <dbReference type="ARBA" id="ARBA00022670"/>
    </source>
</evidence>
<comment type="caution">
    <text evidence="8">The sequence shown here is derived from an EMBL/GenBank/DDBJ whole genome shotgun (WGS) entry which is preliminary data.</text>
</comment>
<comment type="caution">
    <text evidence="5">Lacks conserved residue(s) required for the propagation of feature annotation.</text>
</comment>
<evidence type="ECO:0000313" key="8">
    <source>
        <dbReference type="EMBL" id="TPW27676.1"/>
    </source>
</evidence>
<keyword evidence="9" id="KW-1185">Reference proteome</keyword>
<dbReference type="EMBL" id="VHLG01000016">
    <property type="protein sequence ID" value="TPW27676.1"/>
    <property type="molecule type" value="Genomic_DNA"/>
</dbReference>
<organism evidence="8 9">
    <name type="scientific">Martelella alba</name>
    <dbReference type="NCBI Taxonomy" id="2590451"/>
    <lineage>
        <taxon>Bacteria</taxon>
        <taxon>Pseudomonadati</taxon>
        <taxon>Pseudomonadota</taxon>
        <taxon>Alphaproteobacteria</taxon>
        <taxon>Hyphomicrobiales</taxon>
        <taxon>Aurantimonadaceae</taxon>
        <taxon>Martelella</taxon>
    </lineage>
</organism>
<feature type="signal peptide" evidence="6">
    <location>
        <begin position="1"/>
        <end position="38"/>
    </location>
</feature>
<accession>A0A506U2U1</accession>
<evidence type="ECO:0000259" key="7">
    <source>
        <dbReference type="Pfam" id="PF00082"/>
    </source>
</evidence>
<dbReference type="PANTHER" id="PTHR43806">
    <property type="entry name" value="PEPTIDASE S8"/>
    <property type="match status" value="1"/>
</dbReference>
<keyword evidence="6" id="KW-0732">Signal</keyword>
<evidence type="ECO:0000256" key="4">
    <source>
        <dbReference type="ARBA" id="ARBA00022825"/>
    </source>
</evidence>
<feature type="chain" id="PRO_5021479773" evidence="6">
    <location>
        <begin position="39"/>
        <end position="459"/>
    </location>
</feature>
<dbReference type="PROSITE" id="PS00137">
    <property type="entry name" value="SUBTILASE_HIS"/>
    <property type="match status" value="1"/>
</dbReference>
<evidence type="ECO:0000256" key="6">
    <source>
        <dbReference type="SAM" id="SignalP"/>
    </source>
</evidence>